<dbReference type="EMBL" id="KN837878">
    <property type="protein sequence ID" value="KIJ22923.1"/>
    <property type="molecule type" value="Genomic_DNA"/>
</dbReference>
<reference evidence="1 2" key="1">
    <citation type="submission" date="2014-06" db="EMBL/GenBank/DDBJ databases">
        <title>Evolutionary Origins and Diversification of the Mycorrhizal Mutualists.</title>
        <authorList>
            <consortium name="DOE Joint Genome Institute"/>
            <consortium name="Mycorrhizal Genomics Consortium"/>
            <person name="Kohler A."/>
            <person name="Kuo A."/>
            <person name="Nagy L.G."/>
            <person name="Floudas D."/>
            <person name="Copeland A."/>
            <person name="Barry K.W."/>
            <person name="Cichocki N."/>
            <person name="Veneault-Fourrey C."/>
            <person name="LaButti K."/>
            <person name="Lindquist E.A."/>
            <person name="Lipzen A."/>
            <person name="Lundell T."/>
            <person name="Morin E."/>
            <person name="Murat C."/>
            <person name="Riley R."/>
            <person name="Ohm R."/>
            <person name="Sun H."/>
            <person name="Tunlid A."/>
            <person name="Henrissat B."/>
            <person name="Grigoriev I.V."/>
            <person name="Hibbett D.S."/>
            <person name="Martin F."/>
        </authorList>
    </citation>
    <scope>NUCLEOTIDE SEQUENCE [LARGE SCALE GENOMIC DNA]</scope>
    <source>
        <strain evidence="1 2">SS14</strain>
    </source>
</reference>
<keyword evidence="2" id="KW-1185">Reference proteome</keyword>
<dbReference type="Proteomes" id="UP000054279">
    <property type="component" value="Unassembled WGS sequence"/>
</dbReference>
<accession>A0A0C9T2D7</accession>
<sequence length="101" mass="11190">MSDDTAASTATIEVNDALFCSTHQKEVCTQCDFDGREENDGFFGFTPWDREPLELPTASPNKDGAWQCKKHGSAECSQCFGWKKQITKLQVKAKKAGKKAL</sequence>
<evidence type="ECO:0000313" key="1">
    <source>
        <dbReference type="EMBL" id="KIJ22923.1"/>
    </source>
</evidence>
<proteinExistence type="predicted"/>
<dbReference type="OrthoDB" id="2533496at2759"/>
<dbReference type="AlphaFoldDB" id="A0A0C9T2D7"/>
<name>A0A0C9T2D7_SPHS4</name>
<protein>
    <submittedName>
        <fullName evidence="1">Uncharacterized protein</fullName>
    </submittedName>
</protein>
<evidence type="ECO:0000313" key="2">
    <source>
        <dbReference type="Proteomes" id="UP000054279"/>
    </source>
</evidence>
<gene>
    <name evidence="1" type="ORF">M422DRAFT_39876</name>
</gene>
<organism evidence="1 2">
    <name type="scientific">Sphaerobolus stellatus (strain SS14)</name>
    <dbReference type="NCBI Taxonomy" id="990650"/>
    <lineage>
        <taxon>Eukaryota</taxon>
        <taxon>Fungi</taxon>
        <taxon>Dikarya</taxon>
        <taxon>Basidiomycota</taxon>
        <taxon>Agaricomycotina</taxon>
        <taxon>Agaricomycetes</taxon>
        <taxon>Phallomycetidae</taxon>
        <taxon>Geastrales</taxon>
        <taxon>Sphaerobolaceae</taxon>
        <taxon>Sphaerobolus</taxon>
    </lineage>
</organism>
<dbReference type="HOGENOM" id="CLU_145565_1_0_1"/>